<gene>
    <name evidence="1" type="ORF">EDC42_1357</name>
</gene>
<sequence>MENGWYDTYKFDLLAYKINGPRFALRDIEENYKIPLYMLIKKDYHSIKQSKYYQDYLDNLGPVKKKFFLDIIKSKNYNDYLALNSDKDNY</sequence>
<dbReference type="EMBL" id="RKRG01000002">
    <property type="protein sequence ID" value="RPF52013.1"/>
    <property type="molecule type" value="Genomic_DNA"/>
</dbReference>
<protein>
    <submittedName>
        <fullName evidence="1">Uncharacterized protein</fullName>
    </submittedName>
</protein>
<dbReference type="AlphaFoldDB" id="A0A3N5B3X4"/>
<comment type="caution">
    <text evidence="1">The sequence shown here is derived from an EMBL/GenBank/DDBJ whole genome shotgun (WGS) entry which is preliminary data.</text>
</comment>
<dbReference type="RefSeq" id="WP_069575480.1">
    <property type="nucleotide sequence ID" value="NZ_RKRG01000002.1"/>
</dbReference>
<name>A0A3N5B3X4_9EURY</name>
<organism evidence="1 2">
    <name type="scientific">Methanobrevibacter gottschalkii DSM 11977</name>
    <dbReference type="NCBI Taxonomy" id="1122229"/>
    <lineage>
        <taxon>Archaea</taxon>
        <taxon>Methanobacteriati</taxon>
        <taxon>Methanobacteriota</taxon>
        <taxon>Methanomada group</taxon>
        <taxon>Methanobacteria</taxon>
        <taxon>Methanobacteriales</taxon>
        <taxon>Methanobacteriaceae</taxon>
        <taxon>Methanobrevibacter</taxon>
    </lineage>
</organism>
<accession>A0A3N5B3X4</accession>
<keyword evidence="2" id="KW-1185">Reference proteome</keyword>
<reference evidence="1 2" key="1">
    <citation type="submission" date="2018-11" db="EMBL/GenBank/DDBJ databases">
        <title>Genomic Encyclopedia of Type Strains, Phase IV (KMG-IV): sequencing the most valuable type-strain genomes for metagenomic binning, comparative biology and taxonomic classification.</title>
        <authorList>
            <person name="Goeker M."/>
        </authorList>
    </citation>
    <scope>NUCLEOTIDE SEQUENCE [LARGE SCALE GENOMIC DNA]</scope>
    <source>
        <strain evidence="1 2">DSM 11977</strain>
    </source>
</reference>
<evidence type="ECO:0000313" key="1">
    <source>
        <dbReference type="EMBL" id="RPF52013.1"/>
    </source>
</evidence>
<proteinExistence type="predicted"/>
<dbReference type="Proteomes" id="UP000271783">
    <property type="component" value="Unassembled WGS sequence"/>
</dbReference>
<evidence type="ECO:0000313" key="2">
    <source>
        <dbReference type="Proteomes" id="UP000271783"/>
    </source>
</evidence>